<gene>
    <name evidence="2" type="ORF">GTO87_07600</name>
</gene>
<keyword evidence="1" id="KW-0812">Transmembrane</keyword>
<dbReference type="EMBL" id="CP047418">
    <property type="protein sequence ID" value="QLL78454.1"/>
    <property type="molecule type" value="Genomic_DNA"/>
</dbReference>
<keyword evidence="1" id="KW-1133">Transmembrane helix</keyword>
<evidence type="ECO:0000313" key="2">
    <source>
        <dbReference type="EMBL" id="QLL78454.1"/>
    </source>
</evidence>
<proteinExistence type="predicted"/>
<dbReference type="AlphaFoldDB" id="A0A7H9EL92"/>
<evidence type="ECO:0000313" key="3">
    <source>
        <dbReference type="Proteomes" id="UP000510886"/>
    </source>
</evidence>
<name>A0A7H9EL92_9LACO</name>
<reference evidence="2 3" key="1">
    <citation type="submission" date="2020-01" db="EMBL/GenBank/DDBJ databases">
        <title>Complete and circular genome sequences of six lactobacillus isolates from horses.</title>
        <authorList>
            <person name="Hassan H.M."/>
        </authorList>
    </citation>
    <scope>NUCLEOTIDE SEQUENCE [LARGE SCALE GENOMIC DNA]</scope>
    <source>
        <strain evidence="2 3">1A</strain>
    </source>
</reference>
<organism evidence="2 3">
    <name type="scientific">Ligilactobacillus saerimneri</name>
    <dbReference type="NCBI Taxonomy" id="228229"/>
    <lineage>
        <taxon>Bacteria</taxon>
        <taxon>Bacillati</taxon>
        <taxon>Bacillota</taxon>
        <taxon>Bacilli</taxon>
        <taxon>Lactobacillales</taxon>
        <taxon>Lactobacillaceae</taxon>
        <taxon>Ligilactobacillus</taxon>
    </lineage>
</organism>
<dbReference type="Proteomes" id="UP000510886">
    <property type="component" value="Chromosome"/>
</dbReference>
<evidence type="ECO:0008006" key="4">
    <source>
        <dbReference type="Google" id="ProtNLM"/>
    </source>
</evidence>
<protein>
    <recommendedName>
        <fullName evidence="4">YSIRK-type signal peptide-containing protein</fullName>
    </recommendedName>
</protein>
<keyword evidence="1" id="KW-0472">Membrane</keyword>
<dbReference type="KEGG" id="lsw:GTO87_07600"/>
<evidence type="ECO:0000256" key="1">
    <source>
        <dbReference type="SAM" id="Phobius"/>
    </source>
</evidence>
<sequence>MLSRKNRQEYKQKYGDKKQRYSIHRVGLVTASVLVGLAFSGSLSNRIGEGQFLIQKMDGEFFILRYNRSV</sequence>
<accession>A0A7H9EL92</accession>
<feature type="transmembrane region" description="Helical" evidence="1">
    <location>
        <begin position="21"/>
        <end position="43"/>
    </location>
</feature>
<dbReference type="RefSeq" id="WP_180848655.1">
    <property type="nucleotide sequence ID" value="NZ_CP047418.1"/>
</dbReference>